<proteinExistence type="predicted"/>
<evidence type="ECO:0000313" key="1">
    <source>
        <dbReference type="EMBL" id="QEA04308.1"/>
    </source>
</evidence>
<dbReference type="AlphaFoldDB" id="A0A5B8R8N9"/>
<sequence length="167" mass="18207">MRRISDSRRQMQGGLTRATGPGRRILLAFCLVCGIAAVTLSALAGRFEVAAFLPFAGALLVWQWQSTFTGLVDDVYDAGDALVMRDGRDTERVPLSGLADVDFRWCPLSGSSQRVLPVLHLTLRESCRFGSAVRFIARTAHSGPSAAAQEAAGERMAEDLRRRIDRA</sequence>
<protein>
    <submittedName>
        <fullName evidence="1">Uncharacterized protein</fullName>
    </submittedName>
</protein>
<name>A0A5B8R8N9_9ZZZZ</name>
<accession>A0A5B8R8N9</accession>
<gene>
    <name evidence="1" type="ORF">KBTEX_00616</name>
</gene>
<reference evidence="1" key="1">
    <citation type="submission" date="2019-06" db="EMBL/GenBank/DDBJ databases">
        <authorList>
            <person name="Murdoch R.W."/>
            <person name="Fathepure B."/>
        </authorList>
    </citation>
    <scope>NUCLEOTIDE SEQUENCE</scope>
</reference>
<organism evidence="1">
    <name type="scientific">uncultured organism</name>
    <dbReference type="NCBI Taxonomy" id="155900"/>
    <lineage>
        <taxon>unclassified sequences</taxon>
        <taxon>environmental samples</taxon>
    </lineage>
</organism>
<dbReference type="EMBL" id="MN079082">
    <property type="protein sequence ID" value="QEA04308.1"/>
    <property type="molecule type" value="Genomic_DNA"/>
</dbReference>